<comment type="subcellular location">
    <subcellularLocation>
        <location evidence="1">Nucleus</location>
    </subcellularLocation>
</comment>
<evidence type="ECO:0000256" key="2">
    <source>
        <dbReference type="ARBA" id="ARBA00022737"/>
    </source>
</evidence>
<dbReference type="GO" id="GO:0005634">
    <property type="term" value="C:nucleus"/>
    <property type="evidence" value="ECO:0007669"/>
    <property type="project" value="UniProtKB-SubCell"/>
</dbReference>
<evidence type="ECO:0000256" key="3">
    <source>
        <dbReference type="ARBA" id="ARBA00023015"/>
    </source>
</evidence>
<feature type="compositionally biased region" description="Polar residues" evidence="9">
    <location>
        <begin position="110"/>
        <end position="124"/>
    </location>
</feature>
<keyword evidence="2" id="KW-0677">Repeat</keyword>
<feature type="compositionally biased region" description="Polar residues" evidence="9">
    <location>
        <begin position="49"/>
        <end position="69"/>
    </location>
</feature>
<feature type="repeat" description="RPEL" evidence="7">
    <location>
        <begin position="215"/>
        <end position="240"/>
    </location>
</feature>
<evidence type="ECO:0000313" key="12">
    <source>
        <dbReference type="WBParaSite" id="MBELARI_LOCUS15758"/>
    </source>
</evidence>
<accession>A0AAF3ENW1</accession>
<feature type="compositionally biased region" description="Low complexity" evidence="9">
    <location>
        <begin position="1161"/>
        <end position="1170"/>
    </location>
</feature>
<feature type="region of interest" description="Disordered" evidence="9">
    <location>
        <begin position="540"/>
        <end position="569"/>
    </location>
</feature>
<evidence type="ECO:0000256" key="9">
    <source>
        <dbReference type="SAM" id="MobiDB-lite"/>
    </source>
</evidence>
<dbReference type="WBParaSite" id="MBELARI_LOCUS15758">
    <property type="protein sequence ID" value="MBELARI_LOCUS15758"/>
    <property type="gene ID" value="MBELARI_LOCUS15758"/>
</dbReference>
<dbReference type="GO" id="GO:0003713">
    <property type="term" value="F:transcription coactivator activity"/>
    <property type="evidence" value="ECO:0007669"/>
    <property type="project" value="TreeGrafter"/>
</dbReference>
<feature type="compositionally biased region" description="Polar residues" evidence="9">
    <location>
        <begin position="1110"/>
        <end position="1120"/>
    </location>
</feature>
<dbReference type="SMART" id="SM00513">
    <property type="entry name" value="SAP"/>
    <property type="match status" value="1"/>
</dbReference>
<keyword evidence="6" id="KW-0539">Nucleus</keyword>
<feature type="region of interest" description="Disordered" evidence="9">
    <location>
        <begin position="729"/>
        <end position="754"/>
    </location>
</feature>
<feature type="region of interest" description="Disordered" evidence="9">
    <location>
        <begin position="102"/>
        <end position="139"/>
    </location>
</feature>
<protein>
    <recommendedName>
        <fullName evidence="10">SAP domain-containing protein</fullName>
    </recommendedName>
</protein>
<dbReference type="Proteomes" id="UP000887575">
    <property type="component" value="Unassembled WGS sequence"/>
</dbReference>
<evidence type="ECO:0000256" key="5">
    <source>
        <dbReference type="ARBA" id="ARBA00023163"/>
    </source>
</evidence>
<dbReference type="SUPFAM" id="SSF68906">
    <property type="entry name" value="SAP domain"/>
    <property type="match status" value="1"/>
</dbReference>
<evidence type="ECO:0000256" key="4">
    <source>
        <dbReference type="ARBA" id="ARBA00023054"/>
    </source>
</evidence>
<feature type="compositionally biased region" description="Polar residues" evidence="9">
    <location>
        <begin position="729"/>
        <end position="740"/>
    </location>
</feature>
<dbReference type="SMART" id="SM00707">
    <property type="entry name" value="RPEL"/>
    <property type="match status" value="2"/>
</dbReference>
<evidence type="ECO:0000256" key="6">
    <source>
        <dbReference type="ARBA" id="ARBA00023242"/>
    </source>
</evidence>
<feature type="compositionally biased region" description="Basic and acidic residues" evidence="9">
    <location>
        <begin position="1056"/>
        <end position="1065"/>
    </location>
</feature>
<dbReference type="InterPro" id="IPR003034">
    <property type="entry name" value="SAP_dom"/>
</dbReference>
<keyword evidence="11" id="KW-1185">Reference proteome</keyword>
<feature type="repeat" description="RPEL" evidence="7">
    <location>
        <begin position="260"/>
        <end position="285"/>
    </location>
</feature>
<dbReference type="PANTHER" id="PTHR22793">
    <property type="entry name" value="MYOCARDIN-RELATED TRANSCRIPTION FACTOR-RELATED"/>
    <property type="match status" value="1"/>
</dbReference>
<proteinExistence type="predicted"/>
<evidence type="ECO:0000256" key="7">
    <source>
        <dbReference type="PROSITE-ProRule" id="PRU00401"/>
    </source>
</evidence>
<dbReference type="GO" id="GO:0045944">
    <property type="term" value="P:positive regulation of transcription by RNA polymerase II"/>
    <property type="evidence" value="ECO:0007669"/>
    <property type="project" value="TreeGrafter"/>
</dbReference>
<feature type="region of interest" description="Disordered" evidence="9">
    <location>
        <begin position="1052"/>
        <end position="1191"/>
    </location>
</feature>
<feature type="compositionally biased region" description="Basic and acidic residues" evidence="9">
    <location>
        <begin position="1141"/>
        <end position="1159"/>
    </location>
</feature>
<feature type="domain" description="SAP" evidence="10">
    <location>
        <begin position="493"/>
        <end position="527"/>
    </location>
</feature>
<keyword evidence="5" id="KW-0804">Transcription</keyword>
<organism evidence="11 12">
    <name type="scientific">Mesorhabditis belari</name>
    <dbReference type="NCBI Taxonomy" id="2138241"/>
    <lineage>
        <taxon>Eukaryota</taxon>
        <taxon>Metazoa</taxon>
        <taxon>Ecdysozoa</taxon>
        <taxon>Nematoda</taxon>
        <taxon>Chromadorea</taxon>
        <taxon>Rhabditida</taxon>
        <taxon>Rhabditina</taxon>
        <taxon>Rhabditomorpha</taxon>
        <taxon>Rhabditoidea</taxon>
        <taxon>Rhabditidae</taxon>
        <taxon>Mesorhabditinae</taxon>
        <taxon>Mesorhabditis</taxon>
    </lineage>
</organism>
<reference evidence="12" key="1">
    <citation type="submission" date="2024-02" db="UniProtKB">
        <authorList>
            <consortium name="WormBaseParasite"/>
        </authorList>
    </citation>
    <scope>IDENTIFICATION</scope>
</reference>
<feature type="compositionally biased region" description="Polar residues" evidence="9">
    <location>
        <begin position="1127"/>
        <end position="1140"/>
    </location>
</feature>
<feature type="region of interest" description="Disordered" evidence="9">
    <location>
        <begin position="49"/>
        <end position="76"/>
    </location>
</feature>
<sequence length="1445" mass="157770">MTTPSLQNIGPKPNPQRLVLVPVQVSPNTTFIPSTHLPRLIVRSESSPVVGSSQWHSPSPAPSFQSNKSPHGLSGLIKQSSASNCASNSYFFSPSASSSTSASPFIQPMSPMQWNQQSSSNQKFSIAPPKPPPLPPQSFSTIPQQQPIVHRVQLAPPSPKYRSLDTTACITSLTGSGSSSLSSTTQSFQGSGFPSSSFISLGSPRVAASIRHRRDVLRKKIEQRPSRQNLVTQHILLTASRADPLIQQRAASLRKCGIVSNLNRKLRQRPGPLELITRKILRADAELEQAIQEGRLLFKPTSAEEDELVSSTIEAEFNPINPDMEVVSVSTPKEEIIPSPSFPKIAVLKSKKKATPYQSPTENVMKAKNRSSNVKEHESLVQGDNDGTTNNYQILLKQQQIFLDWQPEIEETNNDPQTILGHKGEQSPLSNNLNSEGVNAIETAIHQAREALPLNQTILIQEASETGNAVEPAVSAATSTTNPGFLIFPPRSLNDLRVQDLKNECKKRALPVSGAKPQLVERLRVHEQVILSSIVNAIEGGPSTPPVSPTDDQNMTTAPHTPMPPGPPVVREQTRETIHDFLQQNAAKIRSANASAAQTQPQSQIVMTIPNQKISQPNLPITQPQQFVKLVDQNGTVLGMATVMNGGGPMNLVGPGSFLKQGSQTMTYDISNGTSRPTNLVGSMIHKPQTTIVTSLPNSNGLSLNTGDPPTFRFAQMGSGGQFTIVQPSDQQGTGTVETVSSTNPPPPATPQQNLQMVPVSNITTQMQPLGNQSIMTGNNGIVSTMTMVGQNGVPMQVVHIAQPQEVVHFEDQQHMRATFQAGNVTQSSQVVQVAYVDGDGIVRRMCPSGSPVVGDAPASSPNMPPPSVNHEGALTPIPPPSALSQSQATNTSHTITIDTNDSSSLATTLQMHEEMLKFQQKKIEEMRAELIRSQQQLRAQQSLIMVAKKQQFGEGGRTAMSDHYLAQLKNAYRSHMHQVMLHKDQEVQLQQHVLEQNSLVAGEAKLQEELHVEQAVNDIVRLIKQDARTALLIVQLLRKYQLERQAELTQQQKAQQEKQKKNEDSPIGAPQSVQPQPLIPSPTNPTKRSKSKAKTQNPAPAPVDRAHSETPQQMNNSSLLVPGNPLSLTQQRRASNPETMRNKEEVVEIHTISDDETVHSVVKPPVSSKSKAKSKKSNNHQNGEHPRPKTQVDMEEIFKTVLKDASRAIGQQISDDSFSDGAATTAYGSPINISQENIALDVACNLSVPQMNAETIVGERNHGVDAQNFIMVHQPCTSDIQMDECSREADTSLHGDRNFQSAILPFHPSLEHNAQTPPCFAKNEDFDDLMDVLRDDQVQSISSNQIMDFGLGYGQEELAKLIGDDWIESAERSLRQENQHHHDQSAQSCAVECLGESGLLGGNGEDTNMDWLDMMLQNAPLDEGTFDGLRTPSFYQRNQMDAPC</sequence>
<feature type="region of interest" description="Disordered" evidence="9">
    <location>
        <begin position="852"/>
        <end position="875"/>
    </location>
</feature>
<dbReference type="InterPro" id="IPR004018">
    <property type="entry name" value="RPEL_repeat"/>
</dbReference>
<name>A0AAF3ENW1_9BILA</name>
<dbReference type="Gene3D" id="6.10.150.10">
    <property type="match status" value="1"/>
</dbReference>
<keyword evidence="4 8" id="KW-0175">Coiled coil</keyword>
<evidence type="ECO:0000256" key="8">
    <source>
        <dbReference type="SAM" id="Coils"/>
    </source>
</evidence>
<dbReference type="PROSITE" id="PS50800">
    <property type="entry name" value="SAP"/>
    <property type="match status" value="1"/>
</dbReference>
<dbReference type="PROSITE" id="PS51073">
    <property type="entry name" value="RPEL"/>
    <property type="match status" value="2"/>
</dbReference>
<evidence type="ECO:0000256" key="1">
    <source>
        <dbReference type="ARBA" id="ARBA00004123"/>
    </source>
</evidence>
<dbReference type="Gene3D" id="1.10.720.30">
    <property type="entry name" value="SAP domain"/>
    <property type="match status" value="1"/>
</dbReference>
<evidence type="ECO:0000259" key="10">
    <source>
        <dbReference type="PROSITE" id="PS50800"/>
    </source>
</evidence>
<feature type="region of interest" description="Disordered" evidence="9">
    <location>
        <begin position="353"/>
        <end position="386"/>
    </location>
</feature>
<dbReference type="InterPro" id="IPR036361">
    <property type="entry name" value="SAP_dom_sf"/>
</dbReference>
<dbReference type="PANTHER" id="PTHR22793:SF12">
    <property type="entry name" value="MYOCARDIN-RELATED TRANSCRIPTION FACTOR, ISOFORM H"/>
    <property type="match status" value="1"/>
</dbReference>
<feature type="coiled-coil region" evidence="8">
    <location>
        <begin position="910"/>
        <end position="944"/>
    </location>
</feature>
<dbReference type="Pfam" id="PF02037">
    <property type="entry name" value="SAP"/>
    <property type="match status" value="1"/>
</dbReference>
<keyword evidence="3" id="KW-0805">Transcription regulation</keyword>
<evidence type="ECO:0000313" key="11">
    <source>
        <dbReference type="Proteomes" id="UP000887575"/>
    </source>
</evidence>
<dbReference type="InterPro" id="IPR043451">
    <property type="entry name" value="Myocardin-like"/>
</dbReference>